<sequence length="221" mass="24419">MARGRSGADASPAARGRARRRPRPAAPQGAATKEGLDDDIDSVLDEIDEVLEANAEDFVRLCAERGSMTGMTPSERKGCPRCAGDLPLSDFGRNSSRPDGLAEFCRPCFREIRAASYRRRRAAEGKTVREARVAPAGTQWCPDCKDFRPLTDFGANRSTASGLAAYCKPHQRDRVTESRRRVHGGSRHYHLKRRYGISAEQADQTLEAQARHVPDLPPFAR</sequence>
<protein>
    <recommendedName>
        <fullName evidence="3">Prokaryotic ubiquitin-like protein Pup</fullName>
    </recommendedName>
    <alternativeName>
        <fullName evidence="4">Bacterial ubiquitin-like modifier</fullName>
    </alternativeName>
</protein>
<dbReference type="InterPro" id="IPR008515">
    <property type="entry name" value="Ubiquitin-like_Pup"/>
</dbReference>
<feature type="region of interest" description="Disordered" evidence="5">
    <location>
        <begin position="1"/>
        <end position="39"/>
    </location>
</feature>
<reference evidence="7" key="1">
    <citation type="journal article" date="2019" name="Int. J. Syst. Evol. Microbiol.">
        <title>The Global Catalogue of Microorganisms (GCM) 10K type strain sequencing project: providing services to taxonomists for standard genome sequencing and annotation.</title>
        <authorList>
            <consortium name="The Broad Institute Genomics Platform"/>
            <consortium name="The Broad Institute Genome Sequencing Center for Infectious Disease"/>
            <person name="Wu L."/>
            <person name="Ma J."/>
        </authorList>
    </citation>
    <scope>NUCLEOTIDE SEQUENCE [LARGE SCALE GENOMIC DNA]</scope>
    <source>
        <strain evidence="7">NBRC 108730</strain>
    </source>
</reference>
<evidence type="ECO:0000313" key="7">
    <source>
        <dbReference type="Proteomes" id="UP001157017"/>
    </source>
</evidence>
<dbReference type="Pfam" id="PF05639">
    <property type="entry name" value="Pup"/>
    <property type="match status" value="1"/>
</dbReference>
<evidence type="ECO:0000313" key="6">
    <source>
        <dbReference type="EMBL" id="GMA84789.1"/>
    </source>
</evidence>
<dbReference type="EMBL" id="BSUZ01000001">
    <property type="protein sequence ID" value="GMA84789.1"/>
    <property type="molecule type" value="Genomic_DNA"/>
</dbReference>
<keyword evidence="7" id="KW-1185">Reference proteome</keyword>
<feature type="compositionally biased region" description="Low complexity" evidence="5">
    <location>
        <begin position="1"/>
        <end position="15"/>
    </location>
</feature>
<feature type="region of interest" description="Disordered" evidence="5">
    <location>
        <begin position="200"/>
        <end position="221"/>
    </location>
</feature>
<comment type="caution">
    <text evidence="6">The sequence shown here is derived from an EMBL/GenBank/DDBJ whole genome shotgun (WGS) entry which is preliminary data.</text>
</comment>
<organism evidence="6 7">
    <name type="scientific">Angustibacter aerolatus</name>
    <dbReference type="NCBI Taxonomy" id="1162965"/>
    <lineage>
        <taxon>Bacteria</taxon>
        <taxon>Bacillati</taxon>
        <taxon>Actinomycetota</taxon>
        <taxon>Actinomycetes</taxon>
        <taxon>Kineosporiales</taxon>
        <taxon>Kineosporiaceae</taxon>
    </lineage>
</organism>
<evidence type="ECO:0000256" key="5">
    <source>
        <dbReference type="SAM" id="MobiDB-lite"/>
    </source>
</evidence>
<comment type="pathway">
    <text evidence="1">Protein degradation; proteasomal Pup-dependent pathway.</text>
</comment>
<evidence type="ECO:0000256" key="1">
    <source>
        <dbReference type="ARBA" id="ARBA00004707"/>
    </source>
</evidence>
<dbReference type="Proteomes" id="UP001157017">
    <property type="component" value="Unassembled WGS sequence"/>
</dbReference>
<proteinExistence type="inferred from homology"/>
<evidence type="ECO:0000256" key="2">
    <source>
        <dbReference type="ARBA" id="ARBA00010616"/>
    </source>
</evidence>
<accession>A0ABQ6JBG6</accession>
<evidence type="ECO:0000256" key="3">
    <source>
        <dbReference type="ARBA" id="ARBA00016748"/>
    </source>
</evidence>
<evidence type="ECO:0000256" key="4">
    <source>
        <dbReference type="ARBA" id="ARBA00032321"/>
    </source>
</evidence>
<name>A0ABQ6JBG6_9ACTN</name>
<comment type="similarity">
    <text evidence="2">Belongs to the prokaryotic ubiquitin-like protein family.</text>
</comment>
<gene>
    <name evidence="6" type="ORF">GCM10025868_00390</name>
</gene>